<accession>A0A4V3JPA0</accession>
<reference evidence="2" key="1">
    <citation type="journal article" date="2019" name="PLoS Negl. Trop. Dis.">
        <title>Revisiting the worldwide diversity of Leptospira species in the environment.</title>
        <authorList>
            <person name="Vincent A.T."/>
            <person name="Schiettekatte O."/>
            <person name="Bourhy P."/>
            <person name="Veyrier F.J."/>
            <person name="Picardeau M."/>
        </authorList>
    </citation>
    <scope>NUCLEOTIDE SEQUENCE [LARGE SCALE GENOMIC DNA]</scope>
    <source>
        <strain evidence="2">201702692</strain>
    </source>
</reference>
<dbReference type="SUPFAM" id="SSF52317">
    <property type="entry name" value="Class I glutamine amidotransferase-like"/>
    <property type="match status" value="1"/>
</dbReference>
<dbReference type="OrthoDB" id="6382410at2"/>
<organism evidence="2 3">
    <name type="scientific">Leptospira perdikensis</name>
    <dbReference type="NCBI Taxonomy" id="2484948"/>
    <lineage>
        <taxon>Bacteria</taxon>
        <taxon>Pseudomonadati</taxon>
        <taxon>Spirochaetota</taxon>
        <taxon>Spirochaetia</taxon>
        <taxon>Leptospirales</taxon>
        <taxon>Leptospiraceae</taxon>
        <taxon>Leptospira</taxon>
    </lineage>
</organism>
<dbReference type="Pfam" id="PF01965">
    <property type="entry name" value="DJ-1_PfpI"/>
    <property type="match status" value="1"/>
</dbReference>
<feature type="domain" description="DJ-1/PfpI" evidence="1">
    <location>
        <begin position="39"/>
        <end position="203"/>
    </location>
</feature>
<protein>
    <submittedName>
        <fullName evidence="2">DJ-1/PfpI family protein</fullName>
    </submittedName>
</protein>
<evidence type="ECO:0000313" key="2">
    <source>
        <dbReference type="EMBL" id="TGL40386.1"/>
    </source>
</evidence>
<dbReference type="AlphaFoldDB" id="A0A4V3JPA0"/>
<dbReference type="Gene3D" id="3.40.50.880">
    <property type="match status" value="1"/>
</dbReference>
<keyword evidence="3" id="KW-1185">Reference proteome</keyword>
<dbReference type="Proteomes" id="UP000298125">
    <property type="component" value="Unassembled WGS sequence"/>
</dbReference>
<name>A0A4V3JPA0_9LEPT</name>
<sequence>MTVLTLTFNHLSIFAESKIQPEIRLEKIHKKSNHKKPVIVVIGENQYTELTDFIVPYGILKRSEIAEIYAVAPNKGTMDMFPTLSIEITTSIDDFDNLHPEGSDIVIVPAIHNAENITIIRWIQNQSKNGATIVGICDGVWTLGHAGLLNNKKATGHWYSKESLKNTFPNTEWIKNKRYVQDQNIITTTGVTASIPISVALIESIAGNKKAEEMAKSLGIQSWDPTHNTEEFNLDWKQYLTAAKNLTFVWNHETIGIPLYHGIDEISLALVADSYSRTYRSKTKLISTNLQPITSNSGIRFLSEIKEENRKETNLILEIPKVKKANPLLEETLGQIQNRYGMGTMRFVATQLEFSTGPLCHYVTCKD</sequence>
<dbReference type="InterPro" id="IPR029062">
    <property type="entry name" value="Class_I_gatase-like"/>
</dbReference>
<dbReference type="EMBL" id="RQGA01000010">
    <property type="protein sequence ID" value="TGL40386.1"/>
    <property type="molecule type" value="Genomic_DNA"/>
</dbReference>
<evidence type="ECO:0000259" key="1">
    <source>
        <dbReference type="Pfam" id="PF01965"/>
    </source>
</evidence>
<comment type="caution">
    <text evidence="2">The sequence shown here is derived from an EMBL/GenBank/DDBJ whole genome shotgun (WGS) entry which is preliminary data.</text>
</comment>
<gene>
    <name evidence="2" type="ORF">EHQ49_09715</name>
</gene>
<dbReference type="PANTHER" id="PTHR43130:SF2">
    <property type="entry name" value="DJ-1_PFPI DOMAIN-CONTAINING PROTEIN"/>
    <property type="match status" value="1"/>
</dbReference>
<dbReference type="GO" id="GO:0006355">
    <property type="term" value="P:regulation of DNA-templated transcription"/>
    <property type="evidence" value="ECO:0007669"/>
    <property type="project" value="TreeGrafter"/>
</dbReference>
<dbReference type="InterPro" id="IPR052158">
    <property type="entry name" value="INH-QAR"/>
</dbReference>
<dbReference type="PANTHER" id="PTHR43130">
    <property type="entry name" value="ARAC-FAMILY TRANSCRIPTIONAL REGULATOR"/>
    <property type="match status" value="1"/>
</dbReference>
<evidence type="ECO:0000313" key="3">
    <source>
        <dbReference type="Proteomes" id="UP000298125"/>
    </source>
</evidence>
<dbReference type="InterPro" id="IPR002818">
    <property type="entry name" value="DJ-1/PfpI"/>
</dbReference>
<proteinExistence type="predicted"/>